<dbReference type="GO" id="GO:0004396">
    <property type="term" value="F:hexokinase activity"/>
    <property type="evidence" value="ECO:0007669"/>
    <property type="project" value="TreeGrafter"/>
</dbReference>
<dbReference type="EC" id="2.7.1.59" evidence="2"/>
<evidence type="ECO:0000313" key="3">
    <source>
        <dbReference type="Proteomes" id="UP000006242"/>
    </source>
</evidence>
<dbReference type="RefSeq" id="WP_006913302.1">
    <property type="nucleotide sequence ID" value="NZ_AFNV02000001.1"/>
</dbReference>
<dbReference type="InterPro" id="IPR049874">
    <property type="entry name" value="ROK_cs"/>
</dbReference>
<dbReference type="OrthoDB" id="9810372at2"/>
<dbReference type="CDD" id="cd24066">
    <property type="entry name" value="ASKHA_NBD_ROK_EcFRK-like"/>
    <property type="match status" value="1"/>
</dbReference>
<dbReference type="Pfam" id="PF00480">
    <property type="entry name" value="ROK"/>
    <property type="match status" value="1"/>
</dbReference>
<dbReference type="AlphaFoldDB" id="U2EAV0"/>
<comment type="caution">
    <text evidence="2">The sequence shown here is derived from an EMBL/GenBank/DDBJ whole genome shotgun (WGS) entry which is preliminary data.</text>
</comment>
<keyword evidence="2" id="KW-0418">Kinase</keyword>
<dbReference type="Gene3D" id="3.30.420.40">
    <property type="match status" value="2"/>
</dbReference>
<reference evidence="2 3" key="2">
    <citation type="journal article" date="2013" name="PLoS ONE">
        <title>INDIGO - INtegrated Data Warehouse of MIcrobial GenOmes with Examples from the Red Sea Extremophiles.</title>
        <authorList>
            <person name="Alam I."/>
            <person name="Antunes A."/>
            <person name="Kamau A.A."/>
            <person name="Ba Alawi W."/>
            <person name="Kalkatawi M."/>
            <person name="Stingl U."/>
            <person name="Bajic V.B."/>
        </authorList>
    </citation>
    <scope>NUCLEOTIDE SEQUENCE [LARGE SCALE GENOMIC DNA]</scope>
    <source>
        <strain evidence="2 3">E1L3A</strain>
    </source>
</reference>
<dbReference type="PROSITE" id="PS01125">
    <property type="entry name" value="ROK"/>
    <property type="match status" value="1"/>
</dbReference>
<dbReference type="InterPro" id="IPR043129">
    <property type="entry name" value="ATPase_NBD"/>
</dbReference>
<organism evidence="2 3">
    <name type="scientific">Salinisphaera shabanensis E1L3A</name>
    <dbReference type="NCBI Taxonomy" id="1033802"/>
    <lineage>
        <taxon>Bacteria</taxon>
        <taxon>Pseudomonadati</taxon>
        <taxon>Pseudomonadota</taxon>
        <taxon>Gammaproteobacteria</taxon>
        <taxon>Salinisphaerales</taxon>
        <taxon>Salinisphaeraceae</taxon>
        <taxon>Salinisphaera</taxon>
    </lineage>
</organism>
<protein>
    <submittedName>
        <fullName evidence="2">N-acetylglucosamine kinase protein</fullName>
        <ecNumber evidence="2">2.7.1.59</ecNumber>
    </submittedName>
</protein>
<evidence type="ECO:0000256" key="1">
    <source>
        <dbReference type="ARBA" id="ARBA00023277"/>
    </source>
</evidence>
<gene>
    <name evidence="2" type="ORF">SSPSH_000123</name>
</gene>
<keyword evidence="3" id="KW-1185">Reference proteome</keyword>
<dbReference type="Proteomes" id="UP000006242">
    <property type="component" value="Unassembled WGS sequence"/>
</dbReference>
<dbReference type="GO" id="GO:0045127">
    <property type="term" value="F:N-acetylglucosamine kinase activity"/>
    <property type="evidence" value="ECO:0007669"/>
    <property type="project" value="UniProtKB-EC"/>
</dbReference>
<dbReference type="EMBL" id="AFNV02000001">
    <property type="protein sequence ID" value="ERJ20781.1"/>
    <property type="molecule type" value="Genomic_DNA"/>
</dbReference>
<dbReference type="PANTHER" id="PTHR18964">
    <property type="entry name" value="ROK (REPRESSOR, ORF, KINASE) FAMILY"/>
    <property type="match status" value="1"/>
</dbReference>
<keyword evidence="1" id="KW-0119">Carbohydrate metabolism</keyword>
<dbReference type="STRING" id="1033802.SSPSH_000123"/>
<accession>U2EAV0</accession>
<dbReference type="SUPFAM" id="SSF53067">
    <property type="entry name" value="Actin-like ATPase domain"/>
    <property type="match status" value="1"/>
</dbReference>
<dbReference type="InterPro" id="IPR000600">
    <property type="entry name" value="ROK"/>
</dbReference>
<dbReference type="eggNOG" id="COG1940">
    <property type="taxonomic scope" value="Bacteria"/>
</dbReference>
<name>U2EAV0_9GAMM</name>
<sequence length="314" mass="33291">MSDAKENADLRLGIDLGGTKIAGIVLDGEARVCAERRVDTPENGYNATLEAIIDLVMALESDIGESGLRLGVGTPGSVLPATGRLRNANSQCLNGKTLGADLERALSREVRLANDADCLALSEARDGAAAEHRNVFGVILGTGVGGGLVIDKQLITGRNGLAGEWGHTCLPWPSSAEMRQPPRCWCGLDSCLEAWISGPGMTADHVRRGGYDIPARDIVERAEAGERLAGATLKVWLQRVARAMAMIVNILDPDVIVVGGGLSQIRWLYSEVPKIWAQHAFADHIDTPLIAAAHGDASGVRGAARLWPLETEPT</sequence>
<proteinExistence type="predicted"/>
<dbReference type="PANTHER" id="PTHR18964:SF174">
    <property type="entry name" value="D-ALLOSE KINASE-RELATED"/>
    <property type="match status" value="1"/>
</dbReference>
<reference evidence="2 3" key="1">
    <citation type="journal article" date="2011" name="J. Bacteriol.">
        <title>Genome sequence of Salinisphaera shabanensis, a gammaproteobacterium from the harsh, variable environment of the brine-seawater interface of the Shaban Deep in the Red Sea.</title>
        <authorList>
            <person name="Antunes A."/>
            <person name="Alam I."/>
            <person name="Bajic V.B."/>
            <person name="Stingl U."/>
        </authorList>
    </citation>
    <scope>NUCLEOTIDE SEQUENCE [LARGE SCALE GENOMIC DNA]</scope>
    <source>
        <strain evidence="2 3">E1L3A</strain>
    </source>
</reference>
<keyword evidence="2" id="KW-0808">Transferase</keyword>
<evidence type="ECO:0000313" key="2">
    <source>
        <dbReference type="EMBL" id="ERJ20781.1"/>
    </source>
</evidence>